<dbReference type="Pfam" id="PF05378">
    <property type="entry name" value="Hydant_A_N"/>
    <property type="match status" value="1"/>
</dbReference>
<protein>
    <submittedName>
        <fullName evidence="3">Hydantoinase/oxoprolinase-like protein</fullName>
    </submittedName>
</protein>
<feature type="domain" description="Hydantoinase A/oxoprolinase" evidence="1">
    <location>
        <begin position="191"/>
        <end position="359"/>
    </location>
</feature>
<dbReference type="OrthoDB" id="9768323at2"/>
<dbReference type="Pfam" id="PF01968">
    <property type="entry name" value="Hydantoinase_A"/>
    <property type="match status" value="1"/>
</dbReference>
<dbReference type="Proteomes" id="UP000238312">
    <property type="component" value="Unassembled WGS sequence"/>
</dbReference>
<evidence type="ECO:0000259" key="2">
    <source>
        <dbReference type="Pfam" id="PF05378"/>
    </source>
</evidence>
<dbReference type="AlphaFoldDB" id="A0A2T0MSZ1"/>
<dbReference type="RefSeq" id="WP_106245573.1">
    <property type="nucleotide sequence ID" value="NZ_PVNG01000014.1"/>
</dbReference>
<name>A0A2T0MSZ1_9ACTN</name>
<reference evidence="3 4" key="1">
    <citation type="submission" date="2018-03" db="EMBL/GenBank/DDBJ databases">
        <title>Genomic Encyclopedia of Type Strains, Phase III (KMG-III): the genomes of soil and plant-associated and newly described type strains.</title>
        <authorList>
            <person name="Whitman W."/>
        </authorList>
    </citation>
    <scope>NUCLEOTIDE SEQUENCE [LARGE SCALE GENOMIC DNA]</scope>
    <source>
        <strain evidence="3 4">CGMCC 4.7104</strain>
    </source>
</reference>
<dbReference type="InterPro" id="IPR043129">
    <property type="entry name" value="ATPase_NBD"/>
</dbReference>
<gene>
    <name evidence="3" type="ORF">B0I32_11490</name>
</gene>
<dbReference type="GO" id="GO:0016787">
    <property type="term" value="F:hydrolase activity"/>
    <property type="evidence" value="ECO:0007669"/>
    <property type="project" value="InterPro"/>
</dbReference>
<sequence>MRVGIDVGGTHTDAVLMDGSTVVAEVKAATTADVTGGIVAASRRLLDGGGVDRSAVDGVMIGTTHFTNALVTGRRLAPTGIVRLALPATAALPPLVDWPERLAQAIRPSVHLCHGGHEFDGRPISPLDPDELKRVAADLAARDIRTVAVSSVFSPVNAELEEAAAAILLAELPHLHVSLSHQIGRIGLLERENATIVNACLRDLAGEIVDAFAQALATVGVRAPLFLSQNDGTLMDAGHTRRYPVRTFASGPTNSMRGAAFLSGLSDCAVVDIGGTTTDVGMLSGGYPRQASGEVDIGGVRTNFRMPDVLSIGLGGGSRVASTPELTIGPDSVGYQLTEHALVFGGQVLTATDLAVAAGLADVGDASLVRGLDPGLVRRGVARMSATVADLVDRMRVTPEPLPVVIVGGGGVLMPPDLPGIPATHRPEHGAVANAIGAAIGQIGGDVDRLFAVTASATREDILEQARAEAIERAVAAGASPGSVRIADISEVHVPYLPGNAVRVRVKAVGDLDLRVMASPDEEQEQQWATS</sequence>
<evidence type="ECO:0000313" key="4">
    <source>
        <dbReference type="Proteomes" id="UP000238312"/>
    </source>
</evidence>
<proteinExistence type="predicted"/>
<accession>A0A2T0MSZ1</accession>
<dbReference type="InterPro" id="IPR045079">
    <property type="entry name" value="Oxoprolinase-like"/>
</dbReference>
<dbReference type="EMBL" id="PVNG01000014">
    <property type="protein sequence ID" value="PRX61721.1"/>
    <property type="molecule type" value="Genomic_DNA"/>
</dbReference>
<comment type="caution">
    <text evidence="3">The sequence shown here is derived from an EMBL/GenBank/DDBJ whole genome shotgun (WGS) entry which is preliminary data.</text>
</comment>
<dbReference type="InterPro" id="IPR002821">
    <property type="entry name" value="Hydantoinase_A"/>
</dbReference>
<dbReference type="InterPro" id="IPR008040">
    <property type="entry name" value="Hydant_A_N"/>
</dbReference>
<dbReference type="PANTHER" id="PTHR11365">
    <property type="entry name" value="5-OXOPROLINASE RELATED"/>
    <property type="match status" value="1"/>
</dbReference>
<dbReference type="Gene3D" id="3.30.420.40">
    <property type="match status" value="1"/>
</dbReference>
<organism evidence="3 4">
    <name type="scientific">Nonomuraea fuscirosea</name>
    <dbReference type="NCBI Taxonomy" id="1291556"/>
    <lineage>
        <taxon>Bacteria</taxon>
        <taxon>Bacillati</taxon>
        <taxon>Actinomycetota</taxon>
        <taxon>Actinomycetes</taxon>
        <taxon>Streptosporangiales</taxon>
        <taxon>Streptosporangiaceae</taxon>
        <taxon>Nonomuraea</taxon>
    </lineage>
</organism>
<evidence type="ECO:0000259" key="1">
    <source>
        <dbReference type="Pfam" id="PF01968"/>
    </source>
</evidence>
<dbReference type="PANTHER" id="PTHR11365:SF10">
    <property type="entry name" value="HYDANTOINASE_OXOPROLINASE"/>
    <property type="match status" value="1"/>
</dbReference>
<dbReference type="SUPFAM" id="SSF53067">
    <property type="entry name" value="Actin-like ATPase domain"/>
    <property type="match status" value="1"/>
</dbReference>
<feature type="domain" description="Hydantoinase/oxoprolinase N-terminal" evidence="2">
    <location>
        <begin position="2"/>
        <end position="170"/>
    </location>
</feature>
<evidence type="ECO:0000313" key="3">
    <source>
        <dbReference type="EMBL" id="PRX61721.1"/>
    </source>
</evidence>
<keyword evidence="4" id="KW-1185">Reference proteome</keyword>